<evidence type="ECO:0000256" key="2">
    <source>
        <dbReference type="ARBA" id="ARBA00022448"/>
    </source>
</evidence>
<keyword evidence="2" id="KW-0813">Transport</keyword>
<feature type="region of interest" description="Disordered" evidence="4">
    <location>
        <begin position="223"/>
        <end position="249"/>
    </location>
</feature>
<comment type="similarity">
    <text evidence="1">Belongs to the importin alpha family.</text>
</comment>
<feature type="compositionally biased region" description="Basic and acidic residues" evidence="4">
    <location>
        <begin position="229"/>
        <end position="241"/>
    </location>
</feature>
<dbReference type="Proteomes" id="UP001328107">
    <property type="component" value="Unassembled WGS sequence"/>
</dbReference>
<feature type="non-terminal residue" evidence="5">
    <location>
        <position position="1"/>
    </location>
</feature>
<dbReference type="PANTHER" id="PTHR23316">
    <property type="entry name" value="IMPORTIN ALPHA"/>
    <property type="match status" value="1"/>
</dbReference>
<reference evidence="6" key="1">
    <citation type="submission" date="2022-10" db="EMBL/GenBank/DDBJ databases">
        <title>Genome assembly of Pristionchus species.</title>
        <authorList>
            <person name="Yoshida K."/>
            <person name="Sommer R.J."/>
        </authorList>
    </citation>
    <scope>NUCLEOTIDE SEQUENCE [LARGE SCALE GENOMIC DNA]</scope>
    <source>
        <strain evidence="6">RS5460</strain>
    </source>
</reference>
<accession>A0AAN5I883</accession>
<comment type="caution">
    <text evidence="5">The sequence shown here is derived from an EMBL/GenBank/DDBJ whole genome shotgun (WGS) entry which is preliminary data.</text>
</comment>
<keyword evidence="3" id="KW-0653">Protein transport</keyword>
<proteinExistence type="inferred from homology"/>
<evidence type="ECO:0000256" key="4">
    <source>
        <dbReference type="SAM" id="MobiDB-lite"/>
    </source>
</evidence>
<evidence type="ECO:0000256" key="1">
    <source>
        <dbReference type="ARBA" id="ARBA00010394"/>
    </source>
</evidence>
<sequence length="249" mass="27992">QKRVIRNSGILPLVFKHLNDEDDDLLEQALIVLVNMTGCDDISLTQTVIDMGTLRALPDLMEKRAGNTSIAEYCCMLIGNVMGGSEGQKQALIDNGLLTMIIKLVQVPYAFIKLSLAFRNHFLIFQDGTRSQIMSVLAEKPMPALSAVLSCADDSDQFDNYTHVNVLKVIYKLLSTLDGKPLATLKEEMKTMGLERLKKLKGNTDEEVHNLASKILSEYFAENDEEETNEKLKRKSDEKADQNVQKRKR</sequence>
<evidence type="ECO:0000256" key="3">
    <source>
        <dbReference type="ARBA" id="ARBA00022927"/>
    </source>
</evidence>
<dbReference type="AlphaFoldDB" id="A0AAN5I883"/>
<dbReference type="Pfam" id="PF16186">
    <property type="entry name" value="Arm_3"/>
    <property type="match status" value="1"/>
</dbReference>
<protein>
    <submittedName>
        <fullName evidence="5">Uncharacterized protein</fullName>
    </submittedName>
</protein>
<dbReference type="InterPro" id="IPR011989">
    <property type="entry name" value="ARM-like"/>
</dbReference>
<organism evidence="5 6">
    <name type="scientific">Pristionchus mayeri</name>
    <dbReference type="NCBI Taxonomy" id="1317129"/>
    <lineage>
        <taxon>Eukaryota</taxon>
        <taxon>Metazoa</taxon>
        <taxon>Ecdysozoa</taxon>
        <taxon>Nematoda</taxon>
        <taxon>Chromadorea</taxon>
        <taxon>Rhabditida</taxon>
        <taxon>Rhabditina</taxon>
        <taxon>Diplogasteromorpha</taxon>
        <taxon>Diplogasteroidea</taxon>
        <taxon>Neodiplogasteridae</taxon>
        <taxon>Pristionchus</taxon>
    </lineage>
</organism>
<evidence type="ECO:0000313" key="5">
    <source>
        <dbReference type="EMBL" id="GMR56277.1"/>
    </source>
</evidence>
<dbReference type="InterPro" id="IPR016024">
    <property type="entry name" value="ARM-type_fold"/>
</dbReference>
<dbReference type="SUPFAM" id="SSF48371">
    <property type="entry name" value="ARM repeat"/>
    <property type="match status" value="1"/>
</dbReference>
<dbReference type="GO" id="GO:0015031">
    <property type="term" value="P:protein transport"/>
    <property type="evidence" value="ECO:0007669"/>
    <property type="project" value="UniProtKB-KW"/>
</dbReference>
<dbReference type="InterPro" id="IPR000225">
    <property type="entry name" value="Armadillo"/>
</dbReference>
<name>A0AAN5I883_9BILA</name>
<dbReference type="Gene3D" id="1.25.10.10">
    <property type="entry name" value="Leucine-rich Repeat Variant"/>
    <property type="match status" value="1"/>
</dbReference>
<gene>
    <name evidence="5" type="ORF">PMAYCL1PPCAC_26472</name>
</gene>
<dbReference type="EMBL" id="BTRK01000005">
    <property type="protein sequence ID" value="GMR56277.1"/>
    <property type="molecule type" value="Genomic_DNA"/>
</dbReference>
<dbReference type="InterPro" id="IPR032413">
    <property type="entry name" value="Arm_3"/>
</dbReference>
<dbReference type="SMART" id="SM00185">
    <property type="entry name" value="ARM"/>
    <property type="match status" value="2"/>
</dbReference>
<keyword evidence="6" id="KW-1185">Reference proteome</keyword>
<evidence type="ECO:0000313" key="6">
    <source>
        <dbReference type="Proteomes" id="UP001328107"/>
    </source>
</evidence>